<dbReference type="CDD" id="cd00093">
    <property type="entry name" value="HTH_XRE"/>
    <property type="match status" value="1"/>
</dbReference>
<dbReference type="EMBL" id="AM398681">
    <property type="protein sequence ID" value="CAL43636.1"/>
    <property type="molecule type" value="Genomic_DNA"/>
</dbReference>
<dbReference type="OrthoDB" id="4762426at2"/>
<dbReference type="HOGENOM" id="CLU_161891_0_0_10"/>
<gene>
    <name evidence="2" type="ordered locus">FP1568</name>
</gene>
<dbReference type="SMART" id="SM00530">
    <property type="entry name" value="HTH_XRE"/>
    <property type="match status" value="1"/>
</dbReference>
<dbReference type="RefSeq" id="WP_011963681.1">
    <property type="nucleotide sequence ID" value="NC_009613.3"/>
</dbReference>
<dbReference type="GeneID" id="66552245"/>
<dbReference type="AlphaFoldDB" id="A6GZW3"/>
<dbReference type="PROSITE" id="PS50943">
    <property type="entry name" value="HTH_CROC1"/>
    <property type="match status" value="1"/>
</dbReference>
<evidence type="ECO:0000313" key="2">
    <source>
        <dbReference type="EMBL" id="CAL43636.1"/>
    </source>
</evidence>
<dbReference type="GO" id="GO:0003677">
    <property type="term" value="F:DNA binding"/>
    <property type="evidence" value="ECO:0007669"/>
    <property type="project" value="InterPro"/>
</dbReference>
<dbReference type="SUPFAM" id="SSF47413">
    <property type="entry name" value="lambda repressor-like DNA-binding domains"/>
    <property type="match status" value="1"/>
</dbReference>
<dbReference type="STRING" id="402612.FP1568"/>
<dbReference type="EnsemblBacteria" id="CAL43636">
    <property type="protein sequence ID" value="CAL43636"/>
    <property type="gene ID" value="FP1568"/>
</dbReference>
<dbReference type="Proteomes" id="UP000006394">
    <property type="component" value="Chromosome"/>
</dbReference>
<name>A6GZW3_FLAPJ</name>
<dbReference type="PATRIC" id="fig|402612.5.peg.1583"/>
<sequence length="97" mass="11081">METLSEVIKTGRETKGLLLREVASLIDVDTAMISRFEKGDRNPTRSQLQKLATALDLNFENLLILWLSEKIYDDIQGEDVALRALQVAEERIKYNSK</sequence>
<dbReference type="Gene3D" id="1.10.260.40">
    <property type="entry name" value="lambda repressor-like DNA-binding domains"/>
    <property type="match status" value="1"/>
</dbReference>
<dbReference type="REBASE" id="15693">
    <property type="entry name" value="C.FpsJIIIP"/>
</dbReference>
<reference evidence="2 3" key="1">
    <citation type="journal article" date="2007" name="Nat. Biotechnol.">
        <title>Complete genome sequence of the fish pathogen Flavobacterium psychrophilum.</title>
        <authorList>
            <person name="Duchaud E."/>
            <person name="Boussaha M."/>
            <person name="Loux V."/>
            <person name="Bernardet J.F."/>
            <person name="Michel C."/>
            <person name="Kerouault B."/>
            <person name="Mondot S."/>
            <person name="Nicolas P."/>
            <person name="Bossy R."/>
            <person name="Caron C."/>
            <person name="Bessieres P."/>
            <person name="Gibrat J.F."/>
            <person name="Claverol S."/>
            <person name="Dumetz F."/>
            <person name="Le Henaff M."/>
            <person name="Benmansour A."/>
        </authorList>
    </citation>
    <scope>NUCLEOTIDE SEQUENCE [LARGE SCALE GENOMIC DNA]</scope>
    <source>
        <strain evidence="3">ATCC 49511 / DSM 21280 / CIP 103535 / JIP02/86</strain>
    </source>
</reference>
<accession>A6GZW3</accession>
<feature type="domain" description="HTH cro/C1-type" evidence="1">
    <location>
        <begin position="8"/>
        <end position="62"/>
    </location>
</feature>
<dbReference type="KEGG" id="fps:FP1568"/>
<evidence type="ECO:0000313" key="3">
    <source>
        <dbReference type="Proteomes" id="UP000006394"/>
    </source>
</evidence>
<organism evidence="2 3">
    <name type="scientific">Flavobacterium psychrophilum (strain ATCC 49511 / DSM 21280 / CIP 103535 / JIP02/86)</name>
    <dbReference type="NCBI Taxonomy" id="402612"/>
    <lineage>
        <taxon>Bacteria</taxon>
        <taxon>Pseudomonadati</taxon>
        <taxon>Bacteroidota</taxon>
        <taxon>Flavobacteriia</taxon>
        <taxon>Flavobacteriales</taxon>
        <taxon>Flavobacteriaceae</taxon>
        <taxon>Flavobacterium</taxon>
    </lineage>
</organism>
<dbReference type="eggNOG" id="COG1426">
    <property type="taxonomic scope" value="Bacteria"/>
</dbReference>
<dbReference type="Pfam" id="PF01381">
    <property type="entry name" value="HTH_3"/>
    <property type="match status" value="1"/>
</dbReference>
<keyword evidence="3" id="KW-1185">Reference proteome</keyword>
<dbReference type="InterPro" id="IPR010982">
    <property type="entry name" value="Lambda_DNA-bd_dom_sf"/>
</dbReference>
<protein>
    <submittedName>
        <fullName evidence="2">DNA binding protein</fullName>
    </submittedName>
</protein>
<evidence type="ECO:0000259" key="1">
    <source>
        <dbReference type="PROSITE" id="PS50943"/>
    </source>
</evidence>
<dbReference type="InterPro" id="IPR001387">
    <property type="entry name" value="Cro/C1-type_HTH"/>
</dbReference>
<proteinExistence type="predicted"/>